<sequence>MFLAGGAGITPFLSILKSLEKKNAIEGNSLVFANKTTKDIFYKERLDTLLGRHYLNILSQEKTKDYPNGRIDKPFLQSMITNVSRYFYVCGPPKMTEAIVEHLSDLGVVEEKIVTENFKD</sequence>
<keyword evidence="3" id="KW-0001">2Fe-2S</keyword>
<evidence type="ECO:0000256" key="3">
    <source>
        <dbReference type="ARBA" id="ARBA00022714"/>
    </source>
</evidence>
<dbReference type="Pfam" id="PF00175">
    <property type="entry name" value="NAD_binding_1"/>
    <property type="match status" value="1"/>
</dbReference>
<evidence type="ECO:0000313" key="10">
    <source>
        <dbReference type="EMBL" id="MFD0798407.1"/>
    </source>
</evidence>
<proteinExistence type="predicted"/>
<keyword evidence="4" id="KW-0479">Metal-binding</keyword>
<accession>A0ABW3B508</accession>
<feature type="domain" description="Oxidoreductase FAD/NAD(P)-binding" evidence="9">
    <location>
        <begin position="2"/>
        <end position="99"/>
    </location>
</feature>
<keyword evidence="5" id="KW-0274">FAD</keyword>
<evidence type="ECO:0000256" key="1">
    <source>
        <dbReference type="ARBA" id="ARBA00001974"/>
    </source>
</evidence>
<evidence type="ECO:0000256" key="7">
    <source>
        <dbReference type="ARBA" id="ARBA00023004"/>
    </source>
</evidence>
<evidence type="ECO:0000256" key="2">
    <source>
        <dbReference type="ARBA" id="ARBA00022630"/>
    </source>
</evidence>
<reference evidence="11" key="1">
    <citation type="journal article" date="2019" name="Int. J. Syst. Evol. Microbiol.">
        <title>The Global Catalogue of Microorganisms (GCM) 10K type strain sequencing project: providing services to taxonomists for standard genome sequencing and annotation.</title>
        <authorList>
            <consortium name="The Broad Institute Genomics Platform"/>
            <consortium name="The Broad Institute Genome Sequencing Center for Infectious Disease"/>
            <person name="Wu L."/>
            <person name="Ma J."/>
        </authorList>
    </citation>
    <scope>NUCLEOTIDE SEQUENCE [LARGE SCALE GENOMIC DNA]</scope>
    <source>
        <strain evidence="11">CCUG 61948</strain>
    </source>
</reference>
<evidence type="ECO:0000313" key="11">
    <source>
        <dbReference type="Proteomes" id="UP001597012"/>
    </source>
</evidence>
<organism evidence="10 11">
    <name type="scientific">Maribacter chungangensis</name>
    <dbReference type="NCBI Taxonomy" id="1069117"/>
    <lineage>
        <taxon>Bacteria</taxon>
        <taxon>Pseudomonadati</taxon>
        <taxon>Bacteroidota</taxon>
        <taxon>Flavobacteriia</taxon>
        <taxon>Flavobacteriales</taxon>
        <taxon>Flavobacteriaceae</taxon>
        <taxon>Maribacter</taxon>
    </lineage>
</organism>
<dbReference type="InterPro" id="IPR039261">
    <property type="entry name" value="FNR_nucleotide-bd"/>
</dbReference>
<dbReference type="Proteomes" id="UP001597012">
    <property type="component" value="Unassembled WGS sequence"/>
</dbReference>
<dbReference type="InterPro" id="IPR050415">
    <property type="entry name" value="MRET"/>
</dbReference>
<dbReference type="PANTHER" id="PTHR47354">
    <property type="entry name" value="NADH OXIDOREDUCTASE HCR"/>
    <property type="match status" value="1"/>
</dbReference>
<comment type="cofactor">
    <cofactor evidence="1">
        <name>FAD</name>
        <dbReference type="ChEBI" id="CHEBI:57692"/>
    </cofactor>
</comment>
<dbReference type="InterPro" id="IPR001433">
    <property type="entry name" value="OxRdtase_FAD/NAD-bd"/>
</dbReference>
<dbReference type="PRINTS" id="PR00410">
    <property type="entry name" value="PHEHYDRXLASE"/>
</dbReference>
<keyword evidence="2" id="KW-0285">Flavoprotein</keyword>
<dbReference type="PANTHER" id="PTHR47354:SF8">
    <property type="entry name" value="1,2-PHENYLACETYL-COA EPOXIDASE, SUBUNIT E"/>
    <property type="match status" value="1"/>
</dbReference>
<evidence type="ECO:0000256" key="6">
    <source>
        <dbReference type="ARBA" id="ARBA00023002"/>
    </source>
</evidence>
<keyword evidence="6" id="KW-0560">Oxidoreductase</keyword>
<dbReference type="Gene3D" id="3.40.50.80">
    <property type="entry name" value="Nucleotide-binding domain of ferredoxin-NADP reductase (FNR) module"/>
    <property type="match status" value="1"/>
</dbReference>
<evidence type="ECO:0000259" key="9">
    <source>
        <dbReference type="Pfam" id="PF00175"/>
    </source>
</evidence>
<keyword evidence="11" id="KW-1185">Reference proteome</keyword>
<evidence type="ECO:0000256" key="5">
    <source>
        <dbReference type="ARBA" id="ARBA00022827"/>
    </source>
</evidence>
<dbReference type="RefSeq" id="WP_379935136.1">
    <property type="nucleotide sequence ID" value="NZ_JBHTHY010000011.1"/>
</dbReference>
<keyword evidence="8" id="KW-0411">Iron-sulfur</keyword>
<keyword evidence="7" id="KW-0408">Iron</keyword>
<gene>
    <name evidence="10" type="ORF">ACFQZJ_13120</name>
</gene>
<dbReference type="EMBL" id="JBHTHY010000011">
    <property type="protein sequence ID" value="MFD0798407.1"/>
    <property type="molecule type" value="Genomic_DNA"/>
</dbReference>
<name>A0ABW3B508_9FLAO</name>
<comment type="caution">
    <text evidence="10">The sequence shown here is derived from an EMBL/GenBank/DDBJ whole genome shotgun (WGS) entry which is preliminary data.</text>
</comment>
<evidence type="ECO:0000256" key="4">
    <source>
        <dbReference type="ARBA" id="ARBA00022723"/>
    </source>
</evidence>
<dbReference type="SUPFAM" id="SSF52343">
    <property type="entry name" value="Ferredoxin reductase-like, C-terminal NADP-linked domain"/>
    <property type="match status" value="1"/>
</dbReference>
<protein>
    <recommendedName>
        <fullName evidence="9">Oxidoreductase FAD/NAD(P)-binding domain-containing protein</fullName>
    </recommendedName>
</protein>
<evidence type="ECO:0000256" key="8">
    <source>
        <dbReference type="ARBA" id="ARBA00023014"/>
    </source>
</evidence>